<evidence type="ECO:0000256" key="1">
    <source>
        <dbReference type="SAM" id="Phobius"/>
    </source>
</evidence>
<gene>
    <name evidence="2" type="ORF">CVO96_17010</name>
</gene>
<feature type="transmembrane region" description="Helical" evidence="1">
    <location>
        <begin position="5"/>
        <end position="26"/>
    </location>
</feature>
<keyword evidence="1" id="KW-0472">Membrane</keyword>
<feature type="transmembrane region" description="Helical" evidence="1">
    <location>
        <begin position="230"/>
        <end position="250"/>
    </location>
</feature>
<dbReference type="EMBL" id="PPPD01000002">
    <property type="protein sequence ID" value="PNY79664.1"/>
    <property type="molecule type" value="Genomic_DNA"/>
</dbReference>
<protein>
    <submittedName>
        <fullName evidence="2">Uncharacterized protein</fullName>
    </submittedName>
</protein>
<keyword evidence="1" id="KW-0812">Transmembrane</keyword>
<feature type="transmembrane region" description="Helical" evidence="1">
    <location>
        <begin position="68"/>
        <end position="88"/>
    </location>
</feature>
<keyword evidence="1" id="KW-1133">Transmembrane helix</keyword>
<feature type="transmembrane region" description="Helical" evidence="1">
    <location>
        <begin position="94"/>
        <end position="114"/>
    </location>
</feature>
<feature type="transmembrane region" description="Helical" evidence="1">
    <location>
        <begin position="192"/>
        <end position="210"/>
    </location>
</feature>
<reference evidence="2 3" key="1">
    <citation type="submission" date="2018-01" db="EMBL/GenBank/DDBJ databases">
        <title>Deinococcus koreensis sp. nov., a radiation-resistant bacterium isolated from river water.</title>
        <authorList>
            <person name="Choi A."/>
        </authorList>
    </citation>
    <scope>NUCLEOTIDE SEQUENCE [LARGE SCALE GENOMIC DNA]</scope>
    <source>
        <strain evidence="2 3">SJW1-2</strain>
    </source>
</reference>
<feature type="transmembrane region" description="Helical" evidence="1">
    <location>
        <begin position="271"/>
        <end position="291"/>
    </location>
</feature>
<dbReference type="Proteomes" id="UP000236379">
    <property type="component" value="Unassembled WGS sequence"/>
</dbReference>
<evidence type="ECO:0000313" key="2">
    <source>
        <dbReference type="EMBL" id="PNY79664.1"/>
    </source>
</evidence>
<organism evidence="2 3">
    <name type="scientific">Deinococcus koreensis</name>
    <dbReference type="NCBI Taxonomy" id="2054903"/>
    <lineage>
        <taxon>Bacteria</taxon>
        <taxon>Thermotogati</taxon>
        <taxon>Deinococcota</taxon>
        <taxon>Deinococci</taxon>
        <taxon>Deinococcales</taxon>
        <taxon>Deinococcaceae</taxon>
        <taxon>Deinococcus</taxon>
    </lineage>
</organism>
<accession>A0A2K3USZ9</accession>
<comment type="caution">
    <text evidence="2">The sequence shown here is derived from an EMBL/GenBank/DDBJ whole genome shotgun (WGS) entry which is preliminary data.</text>
</comment>
<sequence>MAGAILMLAGVFASGPLFWIMTRILVQRQFSDVDLATAENWGSAANLLVAIVLATARRRGWMSWTSTSSMMVFLVVYAVLLVGAAAGLFDARSFLVFGSVSRISFVPLTVLVAAEGFGHAGLAATVASLMFLAGAAALQPVAAGLAQSDPGLGYAAGAATTVAAVVGTLLVKRFGVATGTEGEHAEGVPTRAVFGLLVGCYLLLQVGYFARDTFAVSICALMGVDGDGIGWWSSASTIGEAAVAVAFLLWPLASASWSVWLASRGHRLAHWAALGAFAAFSAALAFTALGAGHQPVPLLFGVRGVVEGPSAALVERVAEGYIYAVFGQLNHAQSPALIFDAIARLIPILGRALLYLGWSVRQAYLGTAVIGVAGLLLAYAGRSHLAHFFIEVLGGGFRTVRIPPQVVKGNMSIPATQRAWLNRRARRSGVRQHPVAMTRQRTR</sequence>
<name>A0A2K3USZ9_9DEIO</name>
<proteinExistence type="predicted"/>
<dbReference type="AlphaFoldDB" id="A0A2K3USZ9"/>
<keyword evidence="3" id="KW-1185">Reference proteome</keyword>
<feature type="transmembrane region" description="Helical" evidence="1">
    <location>
        <begin position="363"/>
        <end position="380"/>
    </location>
</feature>
<feature type="transmembrane region" description="Helical" evidence="1">
    <location>
        <begin position="121"/>
        <end position="146"/>
    </location>
</feature>
<evidence type="ECO:0000313" key="3">
    <source>
        <dbReference type="Proteomes" id="UP000236379"/>
    </source>
</evidence>
<feature type="transmembrane region" description="Helical" evidence="1">
    <location>
        <begin position="152"/>
        <end position="171"/>
    </location>
</feature>